<dbReference type="InterPro" id="IPR006311">
    <property type="entry name" value="TAT_signal"/>
</dbReference>
<evidence type="ECO:0000256" key="6">
    <source>
        <dbReference type="ARBA" id="ARBA00019816"/>
    </source>
</evidence>
<protein>
    <recommendedName>
        <fullName evidence="6 20">Ubiquinol-cytochrome c reductase iron-sulfur subunit</fullName>
        <ecNumber evidence="5 20">7.1.1.8</ecNumber>
    </recommendedName>
</protein>
<name>A0A4P9K402_9GAMM</name>
<dbReference type="EC" id="7.1.1.8" evidence="5 20"/>
<evidence type="ECO:0000256" key="5">
    <source>
        <dbReference type="ARBA" id="ARBA00012951"/>
    </source>
</evidence>
<keyword evidence="13 20" id="KW-0249">Electron transport</keyword>
<feature type="transmembrane region" description="Helical" evidence="20">
    <location>
        <begin position="18"/>
        <end position="39"/>
    </location>
</feature>
<keyword evidence="12" id="KW-1278">Translocase</keyword>
<feature type="domain" description="Rieske" evidence="22">
    <location>
        <begin position="98"/>
        <end position="194"/>
    </location>
</feature>
<keyword evidence="18" id="KW-1015">Disulfide bond</keyword>
<dbReference type="InterPro" id="IPR005805">
    <property type="entry name" value="Rieske_Fe-S_prot_C"/>
</dbReference>
<comment type="subunit">
    <text evidence="4 21">The main subunits of complex b-c1 are: cytochrome b, cytochrome c1 and the Rieske protein.</text>
</comment>
<evidence type="ECO:0000256" key="9">
    <source>
        <dbReference type="ARBA" id="ARBA00022692"/>
    </source>
</evidence>
<keyword evidence="14 20" id="KW-1133">Transmembrane helix</keyword>
<keyword evidence="16" id="KW-0411">Iron-sulfur</keyword>
<keyword evidence="17 20" id="KW-0472">Membrane</keyword>
<evidence type="ECO:0000256" key="13">
    <source>
        <dbReference type="ARBA" id="ARBA00022982"/>
    </source>
</evidence>
<dbReference type="PROSITE" id="PS51318">
    <property type="entry name" value="TAT"/>
    <property type="match status" value="1"/>
</dbReference>
<dbReference type="PANTHER" id="PTHR10134">
    <property type="entry name" value="CYTOCHROME B-C1 COMPLEX SUBUNIT RIESKE, MITOCHONDRIAL"/>
    <property type="match status" value="1"/>
</dbReference>
<comment type="miscellaneous">
    <text evidence="20">The Rieske protein is a high potential 2Fe-2S protein.</text>
</comment>
<evidence type="ECO:0000313" key="23">
    <source>
        <dbReference type="EMBL" id="QCU89625.1"/>
    </source>
</evidence>
<evidence type="ECO:0000256" key="20">
    <source>
        <dbReference type="RuleBase" id="RU004494"/>
    </source>
</evidence>
<keyword evidence="24" id="KW-1185">Reference proteome</keyword>
<evidence type="ECO:0000256" key="11">
    <source>
        <dbReference type="ARBA" id="ARBA00022723"/>
    </source>
</evidence>
<keyword evidence="23" id="KW-0560">Oxidoreductase</keyword>
<dbReference type="InterPro" id="IPR019470">
    <property type="entry name" value="Ubiq_cytC_Rdtase_Fe-S_su_TAT"/>
</dbReference>
<dbReference type="PRINTS" id="PR00162">
    <property type="entry name" value="RIESKE"/>
</dbReference>
<evidence type="ECO:0000256" key="1">
    <source>
        <dbReference type="ARBA" id="ARBA00002444"/>
    </source>
</evidence>
<keyword evidence="9 20" id="KW-0812">Transmembrane</keyword>
<dbReference type="GO" id="GO:0005886">
    <property type="term" value="C:plasma membrane"/>
    <property type="evidence" value="ECO:0007669"/>
    <property type="project" value="UniProtKB-SubCell"/>
</dbReference>
<dbReference type="SUPFAM" id="SSF50022">
    <property type="entry name" value="ISP domain"/>
    <property type="match status" value="1"/>
</dbReference>
<accession>A0A4P9K402</accession>
<evidence type="ECO:0000256" key="18">
    <source>
        <dbReference type="ARBA" id="ARBA00023157"/>
    </source>
</evidence>
<dbReference type="PROSITE" id="PS51296">
    <property type="entry name" value="RIESKE"/>
    <property type="match status" value="1"/>
</dbReference>
<evidence type="ECO:0000256" key="12">
    <source>
        <dbReference type="ARBA" id="ARBA00022967"/>
    </source>
</evidence>
<dbReference type="GO" id="GO:0016491">
    <property type="term" value="F:oxidoreductase activity"/>
    <property type="evidence" value="ECO:0007669"/>
    <property type="project" value="UniProtKB-KW"/>
</dbReference>
<evidence type="ECO:0000256" key="17">
    <source>
        <dbReference type="ARBA" id="ARBA00023136"/>
    </source>
</evidence>
<comment type="catalytic activity">
    <reaction evidence="19 20">
        <text>a quinol + 2 Fe(III)-[cytochrome c](out) = a quinone + 2 Fe(II)-[cytochrome c](out) + 2 H(+)(out)</text>
        <dbReference type="Rhea" id="RHEA:11484"/>
        <dbReference type="Rhea" id="RHEA-COMP:10350"/>
        <dbReference type="Rhea" id="RHEA-COMP:14399"/>
        <dbReference type="ChEBI" id="CHEBI:15378"/>
        <dbReference type="ChEBI" id="CHEBI:24646"/>
        <dbReference type="ChEBI" id="CHEBI:29033"/>
        <dbReference type="ChEBI" id="CHEBI:29034"/>
        <dbReference type="ChEBI" id="CHEBI:132124"/>
        <dbReference type="EC" id="7.1.1.8"/>
    </reaction>
</comment>
<keyword evidence="8" id="KW-1003">Cell membrane</keyword>
<dbReference type="NCBIfam" id="TIGR01416">
    <property type="entry name" value="Rieske_proteo"/>
    <property type="match status" value="1"/>
</dbReference>
<sequence>MSTEEQKASSVNLQRRKILTGATGVVGAAGATFLAVPFVSSWQPSEKARAAGAPVDADISQLQPGQMLTVEWRGKPVWIVRRTPAMLEALPTFDDNLRDPASDQSEQPEYCKNEARAINQEYLVVVGICTHLGCAPLYRPAIGSPDVGADWQGGFFCPCHGSRFDLAGRVFQSVPAPTNLEIPPHHYVSDSVIRVGEDPKEEGVA</sequence>
<dbReference type="Pfam" id="PF10399">
    <property type="entry name" value="UCR_Fe-S_N"/>
    <property type="match status" value="1"/>
</dbReference>
<dbReference type="OrthoDB" id="9767869at2"/>
<evidence type="ECO:0000259" key="22">
    <source>
        <dbReference type="PROSITE" id="PS51296"/>
    </source>
</evidence>
<keyword evidence="10" id="KW-0001">2Fe-2S</keyword>
<dbReference type="Proteomes" id="UP000304864">
    <property type="component" value="Chromosome"/>
</dbReference>
<evidence type="ECO:0000256" key="7">
    <source>
        <dbReference type="ARBA" id="ARBA00022448"/>
    </source>
</evidence>
<comment type="function">
    <text evidence="1">Component of the ubiquinol-cytochrome c reductase complex (complex III or cytochrome b-c1 complex), which is a respiratory chain that generates an electrochemical potential coupled to ATP synthesis.</text>
</comment>
<reference evidence="23 24" key="1">
    <citation type="submission" date="2019-05" db="EMBL/GenBank/DDBJ databases">
        <title>Thiomicrorhabdus sediminis sp. nov, a novel sulfur-oxidizing bacterium isolated from coastal sediment.</title>
        <authorList>
            <person name="Liu X."/>
        </authorList>
    </citation>
    <scope>NUCLEOTIDE SEQUENCE [LARGE SCALE GENOMIC DNA]</scope>
    <source>
        <strain evidence="23 24">G1</strain>
    </source>
</reference>
<dbReference type="EMBL" id="CP040602">
    <property type="protein sequence ID" value="QCU89625.1"/>
    <property type="molecule type" value="Genomic_DNA"/>
</dbReference>
<dbReference type="InterPro" id="IPR014349">
    <property type="entry name" value="Rieske_Fe-S_prot"/>
</dbReference>
<evidence type="ECO:0000313" key="24">
    <source>
        <dbReference type="Proteomes" id="UP000304864"/>
    </source>
</evidence>
<evidence type="ECO:0000256" key="19">
    <source>
        <dbReference type="ARBA" id="ARBA00029351"/>
    </source>
</evidence>
<evidence type="ECO:0000256" key="3">
    <source>
        <dbReference type="ARBA" id="ARBA00010651"/>
    </source>
</evidence>
<dbReference type="Gene3D" id="2.102.10.10">
    <property type="entry name" value="Rieske [2Fe-2S] iron-sulphur domain"/>
    <property type="match status" value="1"/>
</dbReference>
<comment type="subcellular location">
    <subcellularLocation>
        <location evidence="2">Cell membrane</location>
        <topology evidence="2">Single-pass membrane protein</topology>
    </subcellularLocation>
</comment>
<comment type="cofactor">
    <cofactor evidence="20">
        <name>[2Fe-2S] cluster</name>
        <dbReference type="ChEBI" id="CHEBI:190135"/>
    </cofactor>
    <text evidence="20">Binds 1 [2Fe-2S] cluster per subunit.</text>
</comment>
<keyword evidence="15" id="KW-0408">Iron</keyword>
<evidence type="ECO:0000256" key="8">
    <source>
        <dbReference type="ARBA" id="ARBA00022475"/>
    </source>
</evidence>
<proteinExistence type="inferred from homology"/>
<dbReference type="KEGG" id="thig:FE785_02730"/>
<evidence type="ECO:0000256" key="2">
    <source>
        <dbReference type="ARBA" id="ARBA00004162"/>
    </source>
</evidence>
<dbReference type="RefSeq" id="WP_138564169.1">
    <property type="nucleotide sequence ID" value="NZ_CP040602.1"/>
</dbReference>
<evidence type="ECO:0000256" key="14">
    <source>
        <dbReference type="ARBA" id="ARBA00022989"/>
    </source>
</evidence>
<organism evidence="23 24">
    <name type="scientific">Thiomicrorhabdus sediminis</name>
    <dbReference type="NCBI Taxonomy" id="2580412"/>
    <lineage>
        <taxon>Bacteria</taxon>
        <taxon>Pseudomonadati</taxon>
        <taxon>Pseudomonadota</taxon>
        <taxon>Gammaproteobacteria</taxon>
        <taxon>Thiotrichales</taxon>
        <taxon>Piscirickettsiaceae</taxon>
        <taxon>Thiomicrorhabdus</taxon>
    </lineage>
</organism>
<dbReference type="Gene3D" id="1.20.5.510">
    <property type="entry name" value="Single helix bin"/>
    <property type="match status" value="1"/>
</dbReference>
<dbReference type="InterPro" id="IPR006317">
    <property type="entry name" value="Ubiquinol_cyt_c_Rdtase_Fe-S-su"/>
</dbReference>
<evidence type="ECO:0000256" key="4">
    <source>
        <dbReference type="ARBA" id="ARBA00011649"/>
    </source>
</evidence>
<gene>
    <name evidence="23" type="primary">petA</name>
    <name evidence="23" type="ORF">FE785_02730</name>
</gene>
<dbReference type="Pfam" id="PF00355">
    <property type="entry name" value="Rieske"/>
    <property type="match status" value="1"/>
</dbReference>
<dbReference type="CDD" id="cd03470">
    <property type="entry name" value="Rieske_cytochrome_bc1"/>
    <property type="match status" value="1"/>
</dbReference>
<dbReference type="InterPro" id="IPR036922">
    <property type="entry name" value="Rieske_2Fe-2S_sf"/>
</dbReference>
<comment type="similarity">
    <text evidence="3">Belongs to the Rieske iron-sulfur protein family.</text>
</comment>
<dbReference type="GO" id="GO:0008121">
    <property type="term" value="F:quinol-cytochrome-c reductase activity"/>
    <property type="evidence" value="ECO:0007669"/>
    <property type="project" value="UniProtKB-EC"/>
</dbReference>
<dbReference type="InterPro" id="IPR017941">
    <property type="entry name" value="Rieske_2Fe-2S"/>
</dbReference>
<dbReference type="GO" id="GO:0051537">
    <property type="term" value="F:2 iron, 2 sulfur cluster binding"/>
    <property type="evidence" value="ECO:0007669"/>
    <property type="project" value="UniProtKB-KW"/>
</dbReference>
<evidence type="ECO:0000256" key="16">
    <source>
        <dbReference type="ARBA" id="ARBA00023014"/>
    </source>
</evidence>
<dbReference type="AlphaFoldDB" id="A0A4P9K402"/>
<evidence type="ECO:0000256" key="21">
    <source>
        <dbReference type="RuleBase" id="RU004497"/>
    </source>
</evidence>
<keyword evidence="11" id="KW-0479">Metal-binding</keyword>
<evidence type="ECO:0000256" key="10">
    <source>
        <dbReference type="ARBA" id="ARBA00022714"/>
    </source>
</evidence>
<keyword evidence="7 20" id="KW-0813">Transport</keyword>
<evidence type="ECO:0000256" key="15">
    <source>
        <dbReference type="ARBA" id="ARBA00023004"/>
    </source>
</evidence>
<dbReference type="GO" id="GO:0046872">
    <property type="term" value="F:metal ion binding"/>
    <property type="evidence" value="ECO:0007669"/>
    <property type="project" value="UniProtKB-KW"/>
</dbReference>